<name>A0A1I3KK70_9HYPH</name>
<protein>
    <submittedName>
        <fullName evidence="1">Uncharacterized protein</fullName>
    </submittedName>
</protein>
<proteinExistence type="predicted"/>
<dbReference type="RefSeq" id="WP_091519843.1">
    <property type="nucleotide sequence ID" value="NZ_FORF01000005.1"/>
</dbReference>
<dbReference type="EMBL" id="FORF01000005">
    <property type="protein sequence ID" value="SFI72718.1"/>
    <property type="molecule type" value="Genomic_DNA"/>
</dbReference>
<organism evidence="1 2">
    <name type="scientific">Aquamicrobium aerolatum DSM 21857</name>
    <dbReference type="NCBI Taxonomy" id="1121003"/>
    <lineage>
        <taxon>Bacteria</taxon>
        <taxon>Pseudomonadati</taxon>
        <taxon>Pseudomonadota</taxon>
        <taxon>Alphaproteobacteria</taxon>
        <taxon>Hyphomicrobiales</taxon>
        <taxon>Phyllobacteriaceae</taxon>
        <taxon>Aerobium</taxon>
    </lineage>
</organism>
<dbReference type="STRING" id="1121003.SAMN03080618_01227"/>
<sequence>MKARLRIGVRERADDARFGARLDPEWAEPVSALHLAAILSAARHIALTNAKEEVEALLRGQFDEGRKGGHIAGKIR</sequence>
<evidence type="ECO:0000313" key="2">
    <source>
        <dbReference type="Proteomes" id="UP000242763"/>
    </source>
</evidence>
<evidence type="ECO:0000313" key="1">
    <source>
        <dbReference type="EMBL" id="SFI72718.1"/>
    </source>
</evidence>
<accession>A0A1I3KK70</accession>
<reference evidence="2" key="1">
    <citation type="submission" date="2016-10" db="EMBL/GenBank/DDBJ databases">
        <authorList>
            <person name="Varghese N."/>
            <person name="Submissions S."/>
        </authorList>
    </citation>
    <scope>NUCLEOTIDE SEQUENCE [LARGE SCALE GENOMIC DNA]</scope>
    <source>
        <strain evidence="2">DSM 21857</strain>
    </source>
</reference>
<dbReference type="Proteomes" id="UP000242763">
    <property type="component" value="Unassembled WGS sequence"/>
</dbReference>
<dbReference type="AlphaFoldDB" id="A0A1I3KK70"/>
<gene>
    <name evidence="1" type="ORF">SAMN03080618_01227</name>
</gene>
<keyword evidence="2" id="KW-1185">Reference proteome</keyword>